<comment type="caution">
    <text evidence="1">The sequence shown here is derived from an EMBL/GenBank/DDBJ whole genome shotgun (WGS) entry which is preliminary data.</text>
</comment>
<accession>A0AA35WL30</accession>
<protein>
    <submittedName>
        <fullName evidence="1">Uncharacterized protein</fullName>
    </submittedName>
</protein>
<reference evidence="1" key="1">
    <citation type="submission" date="2023-03" db="EMBL/GenBank/DDBJ databases">
        <authorList>
            <person name="Steffen K."/>
            <person name="Cardenas P."/>
        </authorList>
    </citation>
    <scope>NUCLEOTIDE SEQUENCE</scope>
</reference>
<dbReference type="AlphaFoldDB" id="A0AA35WL30"/>
<keyword evidence="2" id="KW-1185">Reference proteome</keyword>
<dbReference type="EMBL" id="CASHTH010001861">
    <property type="protein sequence ID" value="CAI8021041.1"/>
    <property type="molecule type" value="Genomic_DNA"/>
</dbReference>
<sequence length="51" mass="5471">MNCSRTWLLGPQKSAMICSLKVWLTGIPRGAALDGQVASTVIQPDGVSTRR</sequence>
<organism evidence="1 2">
    <name type="scientific">Geodia barretti</name>
    <name type="common">Barrett's horny sponge</name>
    <dbReference type="NCBI Taxonomy" id="519541"/>
    <lineage>
        <taxon>Eukaryota</taxon>
        <taxon>Metazoa</taxon>
        <taxon>Porifera</taxon>
        <taxon>Demospongiae</taxon>
        <taxon>Heteroscleromorpha</taxon>
        <taxon>Tetractinellida</taxon>
        <taxon>Astrophorina</taxon>
        <taxon>Geodiidae</taxon>
        <taxon>Geodia</taxon>
    </lineage>
</organism>
<proteinExistence type="predicted"/>
<dbReference type="Proteomes" id="UP001174909">
    <property type="component" value="Unassembled WGS sequence"/>
</dbReference>
<gene>
    <name evidence="1" type="ORF">GBAR_LOCUS12519</name>
</gene>
<name>A0AA35WL30_GEOBA</name>
<feature type="non-terminal residue" evidence="1">
    <location>
        <position position="1"/>
    </location>
</feature>
<evidence type="ECO:0000313" key="2">
    <source>
        <dbReference type="Proteomes" id="UP001174909"/>
    </source>
</evidence>
<evidence type="ECO:0000313" key="1">
    <source>
        <dbReference type="EMBL" id="CAI8021041.1"/>
    </source>
</evidence>